<evidence type="ECO:0000259" key="2">
    <source>
        <dbReference type="Pfam" id="PF01558"/>
    </source>
</evidence>
<dbReference type="PANTHER" id="PTHR43854:SF1">
    <property type="entry name" value="INDOLEPYRUVATE OXIDOREDUCTASE SUBUNIT IORB"/>
    <property type="match status" value="1"/>
</dbReference>
<keyword evidence="4" id="KW-1185">Reference proteome</keyword>
<dbReference type="Proteomes" id="UP001375370">
    <property type="component" value="Chromosome"/>
</dbReference>
<dbReference type="SUPFAM" id="SSF53323">
    <property type="entry name" value="Pyruvate-ferredoxin oxidoreductase, PFOR, domain III"/>
    <property type="match status" value="1"/>
</dbReference>
<dbReference type="Pfam" id="PF01558">
    <property type="entry name" value="POR"/>
    <property type="match status" value="1"/>
</dbReference>
<dbReference type="InterPro" id="IPR052198">
    <property type="entry name" value="IorB_Oxidoreductase"/>
</dbReference>
<evidence type="ECO:0000313" key="4">
    <source>
        <dbReference type="Proteomes" id="UP001375370"/>
    </source>
</evidence>
<dbReference type="EMBL" id="CP146612">
    <property type="protein sequence ID" value="WWX24945.1"/>
    <property type="molecule type" value="Genomic_DNA"/>
</dbReference>
<dbReference type="InterPro" id="IPR002869">
    <property type="entry name" value="Pyrv_flavodox_OxRed_cen"/>
</dbReference>
<evidence type="ECO:0000313" key="3">
    <source>
        <dbReference type="EMBL" id="WWX24945.1"/>
    </source>
</evidence>
<feature type="domain" description="Pyruvate/ketoisovalerate oxidoreductase catalytic" evidence="2">
    <location>
        <begin position="12"/>
        <end position="190"/>
    </location>
</feature>
<organism evidence="3 4">
    <name type="scientific">Candidatus Dehalogenimonas loeffleri</name>
    <dbReference type="NCBI Taxonomy" id="3127115"/>
    <lineage>
        <taxon>Bacteria</taxon>
        <taxon>Bacillati</taxon>
        <taxon>Chloroflexota</taxon>
        <taxon>Dehalococcoidia</taxon>
        <taxon>Dehalococcoidales</taxon>
        <taxon>Dehalococcoidaceae</taxon>
        <taxon>Dehalogenimonas</taxon>
    </lineage>
</organism>
<dbReference type="InterPro" id="IPR019752">
    <property type="entry name" value="Pyrv/ketoisovalerate_OxRed_cat"/>
</dbReference>
<gene>
    <name evidence="3" type="ORF">V8247_06705</name>
</gene>
<dbReference type="RefSeq" id="WP_338737075.1">
    <property type="nucleotide sequence ID" value="NZ_CP146612.1"/>
</dbReference>
<sequence length="196" mass="20509">MNGMNILIVGVGGQGVVLASNILAEAALSAGFEVKKTDTLGMAQRGGSVVSHLRYAEQVASPLIPAGEVDLLLAFEKLEAVRWAHFLKPEGIAIINNLMLPPLSVTLGTAAYPGDAAVQAAFQRITPSVHLVPGTATAEALGNAKMVNTILLGYAVRFLGIEPAKLQSIIEAALPARFRQTNVAAFEAGRKLEAID</sequence>
<reference evidence="3 4" key="1">
    <citation type="submission" date="2024-03" db="EMBL/GenBank/DDBJ databases">
        <title>A Dehalogenimonas Isolated from Estuarine Sediments Dihaloeliminates Chlorinated Alkanes.</title>
        <authorList>
            <person name="Yang Y."/>
            <person name="Wang H."/>
        </authorList>
    </citation>
    <scope>NUCLEOTIDE SEQUENCE [LARGE SCALE GENOMIC DNA]</scope>
    <source>
        <strain evidence="3 4">W</strain>
    </source>
</reference>
<name>A0ABZ2J971_9CHLR</name>
<accession>A0ABZ2J971</accession>
<keyword evidence="1" id="KW-0560">Oxidoreductase</keyword>
<dbReference type="PANTHER" id="PTHR43854">
    <property type="entry name" value="INDOLEPYRUVATE OXIDOREDUCTASE SUBUNIT IORB"/>
    <property type="match status" value="1"/>
</dbReference>
<proteinExistence type="predicted"/>
<protein>
    <submittedName>
        <fullName evidence="3">Indolepyruvate oxidoreductase subunit beta</fullName>
    </submittedName>
</protein>
<evidence type="ECO:0000256" key="1">
    <source>
        <dbReference type="ARBA" id="ARBA00023002"/>
    </source>
</evidence>
<dbReference type="Gene3D" id="3.40.920.10">
    <property type="entry name" value="Pyruvate-ferredoxin oxidoreductase, PFOR, domain III"/>
    <property type="match status" value="1"/>
</dbReference>